<name>C3S7V5_STRPA</name>
<reference evidence="1" key="1">
    <citation type="submission" date="2008-04" db="EMBL/GenBank/DDBJ databases">
        <title>Molecular characterization of plasmid pFW213.</title>
        <authorList>
            <person name="Chen Y.-Y.M."/>
            <person name="Lin C.-T."/>
        </authorList>
    </citation>
    <scope>NUCLEOTIDE SEQUENCE</scope>
    <source>
        <plasmid evidence="1">pFW213</plasmid>
    </source>
</reference>
<geneLocation type="plasmid" evidence="1">
    <name>pFW213</name>
</geneLocation>
<dbReference type="AlphaFoldDB" id="C3S7V5"/>
<dbReference type="SUPFAM" id="SSF143011">
    <property type="entry name" value="RelE-like"/>
    <property type="match status" value="1"/>
</dbReference>
<gene>
    <name evidence="1" type="primary">relE</name>
</gene>
<evidence type="ECO:0000313" key="1">
    <source>
        <dbReference type="EMBL" id="ACG80822.1"/>
    </source>
</evidence>
<dbReference type="InterPro" id="IPR035093">
    <property type="entry name" value="RelE/ParE_toxin_dom_sf"/>
</dbReference>
<sequence>MGLSYKVELIPEAQDDFYKLDNSQRLHVKKSLIKLENQGMLAGEALHGNLAGYRKLKHKKLGLRIVFHETVNAIEIIEVIAIGKRSDNEIYTISEKRIRNR</sequence>
<protein>
    <submittedName>
        <fullName evidence="1">RelE</fullName>
    </submittedName>
</protein>
<dbReference type="Gene3D" id="3.30.2310.20">
    <property type="entry name" value="RelE-like"/>
    <property type="match status" value="1"/>
</dbReference>
<proteinExistence type="predicted"/>
<organism evidence="1">
    <name type="scientific">Streptococcus parasanguinis</name>
    <dbReference type="NCBI Taxonomy" id="1318"/>
    <lineage>
        <taxon>Bacteria</taxon>
        <taxon>Bacillati</taxon>
        <taxon>Bacillota</taxon>
        <taxon>Bacilli</taxon>
        <taxon>Lactobacillales</taxon>
        <taxon>Streptococcaceae</taxon>
        <taxon>Streptococcus</taxon>
    </lineage>
</organism>
<dbReference type="EMBL" id="EU685104">
    <property type="protein sequence ID" value="ACG80822.1"/>
    <property type="molecule type" value="Genomic_DNA"/>
</dbReference>
<accession>C3S7V5</accession>
<keyword evidence="1" id="KW-0614">Plasmid</keyword>